<keyword evidence="4" id="KW-1185">Reference proteome</keyword>
<dbReference type="InterPro" id="IPR010730">
    <property type="entry name" value="HET"/>
</dbReference>
<sequence>MRLLDTTTFELHEFFDRKIPPYAILSHTWGEGEVSFQELLSGDGVFKRGYAKIRRCCELAASDGFEYAWVDTCCIDKTSSAELSEAINSMYRWYRFSEVCYVFLADVPANVQQALCRSKWFTRGWTLQELIASPSVIFFDSQWRELGTKDSLGSLITEITQISREVLQDANKMERFSVAQKMSWASRRVTTRVEDIAYCLLGIFGVNMPLLYGEGEHAFIRLQEEIMKNTTDHTIFAWTSDFYSFTEVPGLLALTPAHFSNSGKYVQSEGFAVTPFSVTNKGIHLQLPIMDLSSKSLAILACHEIGNETKNLGIFVERLSRNGDVFKKVWCEKLGMANRARVPEFEQENIFVKQNRVLPDVPVYSTYRVSIKSLQRAGFVFEKSAPAGWSRLGDGYLKPPDSLFNNELFGVLQFWESERSHGSRRGFLVILKFGWSKAGSGEESSVTVMEHIPDILGDVFPFRWYWSKDEQVSQLFSILNGFYGGATKEQVWALLDAQSTSPTTGRIYWQHPVRTWRISVIIKRGIIEGERRRVIHIDYHTPEVGGGTIEGERRRVIHIDYHTPAVGPRGYICES</sequence>
<evidence type="ECO:0000259" key="1">
    <source>
        <dbReference type="Pfam" id="PF06985"/>
    </source>
</evidence>
<dbReference type="OrthoDB" id="4773000at2759"/>
<accession>A0A2J6QKY2</accession>
<dbReference type="PANTHER" id="PTHR10622:SF10">
    <property type="entry name" value="HET DOMAIN-CONTAINING PROTEIN"/>
    <property type="match status" value="1"/>
</dbReference>
<dbReference type="STRING" id="1745343.A0A2J6QKY2"/>
<dbReference type="Pfam" id="PF06985">
    <property type="entry name" value="HET"/>
    <property type="match status" value="1"/>
</dbReference>
<evidence type="ECO:0000313" key="4">
    <source>
        <dbReference type="Proteomes" id="UP000235672"/>
    </source>
</evidence>
<feature type="domain" description="Heterokaryon incompatibility" evidence="1">
    <location>
        <begin position="22"/>
        <end position="106"/>
    </location>
</feature>
<evidence type="ECO:0000313" key="3">
    <source>
        <dbReference type="EMBL" id="PMD26925.1"/>
    </source>
</evidence>
<proteinExistence type="predicted"/>
<dbReference type="EMBL" id="KZ613467">
    <property type="protein sequence ID" value="PMD26925.1"/>
    <property type="molecule type" value="Genomic_DNA"/>
</dbReference>
<feature type="domain" description="DUF8212" evidence="2">
    <location>
        <begin position="217"/>
        <end position="242"/>
    </location>
</feature>
<gene>
    <name evidence="3" type="ORF">NA56DRAFT_641561</name>
</gene>
<evidence type="ECO:0000259" key="2">
    <source>
        <dbReference type="Pfam" id="PF26640"/>
    </source>
</evidence>
<dbReference type="AlphaFoldDB" id="A0A2J6QKY2"/>
<name>A0A2J6QKY2_9HELO</name>
<dbReference type="PANTHER" id="PTHR10622">
    <property type="entry name" value="HET DOMAIN-CONTAINING PROTEIN"/>
    <property type="match status" value="1"/>
</dbReference>
<dbReference type="Proteomes" id="UP000235672">
    <property type="component" value="Unassembled WGS sequence"/>
</dbReference>
<reference evidence="3 4" key="1">
    <citation type="submission" date="2016-05" db="EMBL/GenBank/DDBJ databases">
        <title>A degradative enzymes factory behind the ericoid mycorrhizal symbiosis.</title>
        <authorList>
            <consortium name="DOE Joint Genome Institute"/>
            <person name="Martino E."/>
            <person name="Morin E."/>
            <person name="Grelet G."/>
            <person name="Kuo A."/>
            <person name="Kohler A."/>
            <person name="Daghino S."/>
            <person name="Barry K."/>
            <person name="Choi C."/>
            <person name="Cichocki N."/>
            <person name="Clum A."/>
            <person name="Copeland A."/>
            <person name="Hainaut M."/>
            <person name="Haridas S."/>
            <person name="Labutti K."/>
            <person name="Lindquist E."/>
            <person name="Lipzen A."/>
            <person name="Khouja H.-R."/>
            <person name="Murat C."/>
            <person name="Ohm R."/>
            <person name="Olson A."/>
            <person name="Spatafora J."/>
            <person name="Veneault-Fourrey C."/>
            <person name="Henrissat B."/>
            <person name="Grigoriev I."/>
            <person name="Martin F."/>
            <person name="Perotto S."/>
        </authorList>
    </citation>
    <scope>NUCLEOTIDE SEQUENCE [LARGE SCALE GENOMIC DNA]</scope>
    <source>
        <strain evidence="3 4">UAMH 7357</strain>
    </source>
</reference>
<dbReference type="InterPro" id="IPR058525">
    <property type="entry name" value="DUF8212"/>
</dbReference>
<protein>
    <submittedName>
        <fullName evidence="3">HET-domain-containing protein</fullName>
    </submittedName>
</protein>
<dbReference type="Pfam" id="PF26640">
    <property type="entry name" value="DUF8212"/>
    <property type="match status" value="1"/>
</dbReference>
<organism evidence="3 4">
    <name type="scientific">Hyaloscypha hepaticicola</name>
    <dbReference type="NCBI Taxonomy" id="2082293"/>
    <lineage>
        <taxon>Eukaryota</taxon>
        <taxon>Fungi</taxon>
        <taxon>Dikarya</taxon>
        <taxon>Ascomycota</taxon>
        <taxon>Pezizomycotina</taxon>
        <taxon>Leotiomycetes</taxon>
        <taxon>Helotiales</taxon>
        <taxon>Hyaloscyphaceae</taxon>
        <taxon>Hyaloscypha</taxon>
    </lineage>
</organism>